<feature type="signal peptide" evidence="2">
    <location>
        <begin position="1"/>
        <end position="19"/>
    </location>
</feature>
<keyword evidence="1" id="KW-0472">Membrane</keyword>
<evidence type="ECO:0000313" key="4">
    <source>
        <dbReference type="Proteomes" id="UP001275932"/>
    </source>
</evidence>
<keyword evidence="4" id="KW-1185">Reference proteome</keyword>
<protein>
    <submittedName>
        <fullName evidence="3">PEP-CTERM sorting domain-containing protein</fullName>
    </submittedName>
</protein>
<proteinExistence type="predicted"/>
<gene>
    <name evidence="3" type="ORF">MOX91_03025</name>
</gene>
<keyword evidence="1" id="KW-0812">Transmembrane</keyword>
<keyword evidence="1" id="KW-1133">Transmembrane helix</keyword>
<feature type="transmembrane region" description="Helical" evidence="1">
    <location>
        <begin position="779"/>
        <end position="796"/>
    </location>
</feature>
<dbReference type="RefSeq" id="WP_370396600.1">
    <property type="nucleotide sequence ID" value="NZ_JALBUT010000003.1"/>
</dbReference>
<dbReference type="InterPro" id="IPR013424">
    <property type="entry name" value="Ice-binding_C"/>
</dbReference>
<keyword evidence="2" id="KW-0732">Signal</keyword>
<accession>A0ABU4WI35</accession>
<evidence type="ECO:0000313" key="3">
    <source>
        <dbReference type="EMBL" id="MDX8415152.1"/>
    </source>
</evidence>
<evidence type="ECO:0000256" key="1">
    <source>
        <dbReference type="SAM" id="Phobius"/>
    </source>
</evidence>
<sequence length="800" mass="87372">MKKLLLELSIASLMLTGFAQEQEYTQNDIPVGNRIRANNVSDGDFNAISSWNEAEHITSYEPWTKVSMSVLPWELPSTLDTWADKQVRVKMDYSTLTTSAAIGSADSLVNMTITGLWHSTINVKNDFYITGNFWQDGNSVINMTDGAVVSVSGFGNTTQNVDGATFILRGGGGDNGGKLYATNGAKIYQESGNFNINSDMSLTDSTFYGKLIFRGTESGTNVNFTNSTQQASNDGWLVAGYGGNWNTTYSNSTLNRFYNNWKSDGSTGGWNGDVIFLHVGADSQQVLTFENGTVVNGAGAADGTSYWAMDAETRTLDDITNGGNVNLGWSDFNENTSLSVNLLSGSKFAAWNLEFANAGGWESAYGNISWNMEGSADAITEAVFAGNVNMRLSKAEIVDDCNFLMEFNLKGYSKFTTRGDLNIGGDDAKQGSARFTMSGSNNWAEFNSFYVRLGKKVEEVATTANIDISGSNNTLYTRNNFNLSESLLKTGAVINFSMTGEGNVLNVNKFNVNNQDESTGGTITAVFRGDNAANKNQIIIRSGELILQGSQALDATTSYTFSMQGNTTLNRGDGRGVWLKIHEWGGKSYTTNTTFEVKGSGNDILLSGLEVGKETDNWDETLGKGTLRIVGGENKIVIKSTDDGHNGFRLNSGGVIEFVVDDTGITPITNLTFNNNQSNGMMKIDFSNITTPQEETRYVLLQTSDHNQNIFGELFDVSNPDDVYAYEDFVSVLLANESDVYRFALEYNESEEYQNAEGENINFMQLVVYYTNNTVVPEPSTYAAIFGALALAFAAYRRRK</sequence>
<organism evidence="3 4">
    <name type="scientific">Intestinicryptomonas porci</name>
    <dbReference type="NCBI Taxonomy" id="2926320"/>
    <lineage>
        <taxon>Bacteria</taxon>
        <taxon>Pseudomonadati</taxon>
        <taxon>Verrucomicrobiota</taxon>
        <taxon>Opitutia</taxon>
        <taxon>Opitutales</taxon>
        <taxon>Intestinicryptomonaceae</taxon>
        <taxon>Intestinicryptomonas</taxon>
    </lineage>
</organism>
<dbReference type="EMBL" id="JALBUT010000003">
    <property type="protein sequence ID" value="MDX8415152.1"/>
    <property type="molecule type" value="Genomic_DNA"/>
</dbReference>
<reference evidence="3 4" key="1">
    <citation type="submission" date="2022-03" db="EMBL/GenBank/DDBJ databases">
        <title>Novel taxa within the pig intestine.</title>
        <authorList>
            <person name="Wylensek D."/>
            <person name="Bishof K."/>
            <person name="Afrizal A."/>
            <person name="Clavel T."/>
        </authorList>
    </citation>
    <scope>NUCLEOTIDE SEQUENCE [LARGE SCALE GENOMIC DNA]</scope>
    <source>
        <strain evidence="3 4">CLA-KB-P66</strain>
    </source>
</reference>
<evidence type="ECO:0000256" key="2">
    <source>
        <dbReference type="SAM" id="SignalP"/>
    </source>
</evidence>
<dbReference type="Proteomes" id="UP001275932">
    <property type="component" value="Unassembled WGS sequence"/>
</dbReference>
<feature type="chain" id="PRO_5046708211" evidence="2">
    <location>
        <begin position="20"/>
        <end position="800"/>
    </location>
</feature>
<name>A0ABU4WI35_9BACT</name>
<dbReference type="NCBIfam" id="TIGR02595">
    <property type="entry name" value="PEP_CTERM"/>
    <property type="match status" value="1"/>
</dbReference>
<comment type="caution">
    <text evidence="3">The sequence shown here is derived from an EMBL/GenBank/DDBJ whole genome shotgun (WGS) entry which is preliminary data.</text>
</comment>